<dbReference type="PANTHER" id="PTHR10381:SF6">
    <property type="entry name" value="ATP-DEPENDENT CLP PROTEASE PROTEOLYTIC SUBUNIT-RELATED PROTEIN 3, CHLOROPLASTIC"/>
    <property type="match status" value="1"/>
</dbReference>
<feature type="region of interest" description="Disordered" evidence="4">
    <location>
        <begin position="106"/>
        <end position="126"/>
    </location>
</feature>
<dbReference type="CDD" id="cd07017">
    <property type="entry name" value="S14_ClpP_2"/>
    <property type="match status" value="1"/>
</dbReference>
<dbReference type="Gene3D" id="3.90.226.10">
    <property type="entry name" value="2-enoyl-CoA Hydratase, Chain A, domain 1"/>
    <property type="match status" value="1"/>
</dbReference>
<evidence type="ECO:0000256" key="4">
    <source>
        <dbReference type="SAM" id="MobiDB-lite"/>
    </source>
</evidence>
<keyword evidence="6" id="KW-1185">Reference proteome</keyword>
<feature type="compositionally biased region" description="Polar residues" evidence="4">
    <location>
        <begin position="106"/>
        <end position="116"/>
    </location>
</feature>
<dbReference type="InterPro" id="IPR023562">
    <property type="entry name" value="ClpP/TepA"/>
</dbReference>
<accession>A0ABC8WSI8</accession>
<feature type="region of interest" description="Disordered" evidence="4">
    <location>
        <begin position="1"/>
        <end position="24"/>
    </location>
</feature>
<proteinExistence type="inferred from homology"/>
<evidence type="ECO:0000256" key="1">
    <source>
        <dbReference type="ARBA" id="ARBA00007039"/>
    </source>
</evidence>
<organism evidence="5 6">
    <name type="scientific">Urochloa decumbens</name>
    <dbReference type="NCBI Taxonomy" id="240449"/>
    <lineage>
        <taxon>Eukaryota</taxon>
        <taxon>Viridiplantae</taxon>
        <taxon>Streptophyta</taxon>
        <taxon>Embryophyta</taxon>
        <taxon>Tracheophyta</taxon>
        <taxon>Spermatophyta</taxon>
        <taxon>Magnoliopsida</taxon>
        <taxon>Liliopsida</taxon>
        <taxon>Poales</taxon>
        <taxon>Poaceae</taxon>
        <taxon>PACMAD clade</taxon>
        <taxon>Panicoideae</taxon>
        <taxon>Panicodae</taxon>
        <taxon>Paniceae</taxon>
        <taxon>Melinidinae</taxon>
        <taxon>Urochloa</taxon>
    </lineage>
</organism>
<dbReference type="AlphaFoldDB" id="A0ABC8WSI8"/>
<dbReference type="InterPro" id="IPR029045">
    <property type="entry name" value="ClpP/crotonase-like_dom_sf"/>
</dbReference>
<dbReference type="Proteomes" id="UP001497457">
    <property type="component" value="Chromosome 13rd"/>
</dbReference>
<dbReference type="PANTHER" id="PTHR10381">
    <property type="entry name" value="ATP-DEPENDENT CLP PROTEASE PROTEOLYTIC SUBUNIT"/>
    <property type="match status" value="1"/>
</dbReference>
<comment type="subunit">
    <text evidence="2">Component of the chloroplastic Clp protease core complex which consist of at least 16 proteins: CLPP4 (3 copies), CLPP5 (3 copies), CLPR4 (2 copies), ClpP1 (1 copy), CLPP6 (1 copy), CLPR2 (1 copy), CLPT1 (1 copy), CLPT2 (1 copy) and 3 copies of CLPP3 and/or CLPR1 and/or CLPR3. The core complex is organized in two heptameric rings, one containing CLPP3,4,5,6 in a 1:2:3:1 ratio and the other CLPP1 and CLPR1,2,3,4 in a 3:1:1:1:1 ratio.</text>
</comment>
<dbReference type="EMBL" id="OZ075123">
    <property type="protein sequence ID" value="CAL4914348.1"/>
    <property type="molecule type" value="Genomic_DNA"/>
</dbReference>
<protein>
    <recommendedName>
        <fullName evidence="3">ATP-dependent Clp protease proteolytic subunit</fullName>
    </recommendedName>
</protein>
<evidence type="ECO:0000313" key="5">
    <source>
        <dbReference type="EMBL" id="CAL4914348.1"/>
    </source>
</evidence>
<name>A0ABC8WSI8_9POAL</name>
<gene>
    <name evidence="5" type="ORF">URODEC1_LOCUS16849</name>
</gene>
<sequence length="324" mass="35464">MASTSSFLSLRLPTPSPTHAASSPSLPLALLRQARGGPASSALVARAAPGAPSPLFNPRGDPFLSTLAAASPEDLAAASGGERRGEDHLPFLEIFQNAKLMSSPAQVERSSSSYSQHRPRRPPPDLPSLLLHGRIVYIGMPLMYLEWMNSKEPVYIYINSTGTARDDGEPVGMESEGFAIYDAMMRMKAEIHTLCIGAAAGHACLVLAAGKKGKRYMFPHAKAMIQQPRIPSYGMMQASDVVIRAKEVVHNRNTLVKLLARHTGNPPEKIDKVMRGPFYMDSLKAKEFGVIDKILWRGQEKYMADMLSPDEWDKVAGVRRPDLM</sequence>
<dbReference type="FunFam" id="3.90.226.10:FF:000020">
    <property type="entry name" value="ATP-dependent Clp protease proteolytic subunit"/>
    <property type="match status" value="1"/>
</dbReference>
<dbReference type="Pfam" id="PF00574">
    <property type="entry name" value="CLP_protease"/>
    <property type="match status" value="1"/>
</dbReference>
<evidence type="ECO:0000256" key="3">
    <source>
        <dbReference type="RuleBase" id="RU003567"/>
    </source>
</evidence>
<dbReference type="InterPro" id="IPR001907">
    <property type="entry name" value="ClpP"/>
</dbReference>
<dbReference type="GO" id="GO:0009536">
    <property type="term" value="C:plastid"/>
    <property type="evidence" value="ECO:0007669"/>
    <property type="project" value="UniProtKB-ARBA"/>
</dbReference>
<dbReference type="PRINTS" id="PR00127">
    <property type="entry name" value="CLPPROTEASEP"/>
</dbReference>
<reference evidence="6" key="1">
    <citation type="submission" date="2024-06" db="EMBL/GenBank/DDBJ databases">
        <authorList>
            <person name="Ryan C."/>
        </authorList>
    </citation>
    <scope>NUCLEOTIDE SEQUENCE [LARGE SCALE GENOMIC DNA]</scope>
</reference>
<evidence type="ECO:0000256" key="2">
    <source>
        <dbReference type="ARBA" id="ARBA00062827"/>
    </source>
</evidence>
<dbReference type="SUPFAM" id="SSF52096">
    <property type="entry name" value="ClpP/crotonase"/>
    <property type="match status" value="1"/>
</dbReference>
<reference evidence="5 6" key="2">
    <citation type="submission" date="2024-10" db="EMBL/GenBank/DDBJ databases">
        <authorList>
            <person name="Ryan C."/>
        </authorList>
    </citation>
    <scope>NUCLEOTIDE SEQUENCE [LARGE SCALE GENOMIC DNA]</scope>
</reference>
<comment type="similarity">
    <text evidence="1 3">Belongs to the peptidase S14 family.</text>
</comment>
<evidence type="ECO:0000313" key="6">
    <source>
        <dbReference type="Proteomes" id="UP001497457"/>
    </source>
</evidence>